<keyword evidence="4" id="KW-1185">Reference proteome</keyword>
<reference evidence="4" key="3">
    <citation type="journal article" date="2017" name="Plant Physiol. Biochem.">
        <title>Differential oxidative and antioxidative response of duckweed Lemna minor toward plant growth promoting/inhibiting bacteria.</title>
        <authorList>
            <person name="Ishizawa H."/>
            <person name="Kuroda M."/>
            <person name="Morikawa M."/>
            <person name="Ike M."/>
        </authorList>
    </citation>
    <scope>NUCLEOTIDE SEQUENCE [LARGE SCALE GENOMIC DNA]</scope>
    <source>
        <strain evidence="4">H3</strain>
    </source>
</reference>
<dbReference type="PANTHER" id="PTHR38834:SF3">
    <property type="entry name" value="SOLUTE-BINDING PROTEIN FAMILY 3_N-TERMINAL DOMAIN-CONTAINING PROTEIN"/>
    <property type="match status" value="1"/>
</dbReference>
<reference evidence="3 4" key="2">
    <citation type="journal article" date="2017" name="Genome Announc.">
        <title>Draft genome sequence of Aquitalea magnusonii strain H3, a plant growth-promoting bacterium of duckweed Lemna minor.</title>
        <authorList>
            <person name="Ishizawa H."/>
            <person name="Kuroda M."/>
            <person name="Ike M."/>
        </authorList>
    </citation>
    <scope>NUCLEOTIDE SEQUENCE [LARGE SCALE GENOMIC DNA]</scope>
    <source>
        <strain evidence="3 4">H3</strain>
    </source>
</reference>
<dbReference type="AlphaFoldDB" id="A0A3G9GX63"/>
<protein>
    <submittedName>
        <fullName evidence="3">ABC-type amino acid transport, signal transduction system, periplasmic component</fullName>
    </submittedName>
</protein>
<feature type="domain" description="Solute-binding protein family 3/N-terminal" evidence="2">
    <location>
        <begin position="21"/>
        <end position="246"/>
    </location>
</feature>
<dbReference type="EMBL" id="AP018823">
    <property type="protein sequence ID" value="BBF87836.1"/>
    <property type="molecule type" value="Genomic_DNA"/>
</dbReference>
<dbReference type="PANTHER" id="PTHR38834">
    <property type="entry name" value="PERIPLASMIC SUBSTRATE BINDING PROTEIN FAMILY 3"/>
    <property type="match status" value="1"/>
</dbReference>
<evidence type="ECO:0000259" key="2">
    <source>
        <dbReference type="SMART" id="SM00062"/>
    </source>
</evidence>
<gene>
    <name evidence="3" type="ORF">DLM_4264</name>
</gene>
<proteinExistence type="predicted"/>
<evidence type="ECO:0000313" key="4">
    <source>
        <dbReference type="Proteomes" id="UP000198290"/>
    </source>
</evidence>
<organism evidence="3 4">
    <name type="scientific">Aquitalea magnusonii</name>
    <dbReference type="NCBI Taxonomy" id="332411"/>
    <lineage>
        <taxon>Bacteria</taxon>
        <taxon>Pseudomonadati</taxon>
        <taxon>Pseudomonadota</taxon>
        <taxon>Betaproteobacteria</taxon>
        <taxon>Neisseriales</taxon>
        <taxon>Chromobacteriaceae</taxon>
        <taxon>Aquitalea</taxon>
    </lineage>
</organism>
<feature type="signal peptide" evidence="1">
    <location>
        <begin position="1"/>
        <end position="19"/>
    </location>
</feature>
<dbReference type="Pfam" id="PF00497">
    <property type="entry name" value="SBP_bac_3"/>
    <property type="match status" value="1"/>
</dbReference>
<accession>A0A3G9GX63</accession>
<sequence>MHLRLSFRLALLLSLPAHAAGLTAYTEHVPPLTYQQDGQIRGYASELLTTMAGKAGLTLRQQLLPWPRAYVTVLNTPDSVLYSTVRTPEREQQFRWLGPIGKRRVYLYRLAVRNDIQLTTPGQLQQWRIGAVRGSASQTQLQQLGLRPGIEQDNAPDDASNLAKLRLGRVDMIAMLDWAMYWQLQQAGISSQQIRPVALLDGQEQYWFALNRQTAASTITRLQNALRGLEHSGFVAQLQQKYLGPDKQTAALPDFSQQFQSARWRPLQRHR</sequence>
<reference evidence="4" key="1">
    <citation type="journal article" date="2017" name="Biotechnol. Biofuels">
        <title>Evaluation of environmental bacterial communities as a factor affecting the growth of duckweed Lemna minor.</title>
        <authorList>
            <person name="Ishizawa H."/>
            <person name="Kuroda M."/>
            <person name="Morikawa M."/>
            <person name="Ike M."/>
        </authorList>
    </citation>
    <scope>NUCLEOTIDE SEQUENCE [LARGE SCALE GENOMIC DNA]</scope>
    <source>
        <strain evidence="4">H3</strain>
    </source>
</reference>
<dbReference type="Gene3D" id="3.40.190.10">
    <property type="entry name" value="Periplasmic binding protein-like II"/>
    <property type="match status" value="2"/>
</dbReference>
<dbReference type="SMART" id="SM00062">
    <property type="entry name" value="PBPb"/>
    <property type="match status" value="1"/>
</dbReference>
<dbReference type="InterPro" id="IPR001638">
    <property type="entry name" value="Solute-binding_3/MltF_N"/>
</dbReference>
<keyword evidence="1" id="KW-0732">Signal</keyword>
<name>A0A3G9GX63_9NEIS</name>
<dbReference type="SUPFAM" id="SSF53850">
    <property type="entry name" value="Periplasmic binding protein-like II"/>
    <property type="match status" value="1"/>
</dbReference>
<evidence type="ECO:0000313" key="3">
    <source>
        <dbReference type="EMBL" id="BBF87836.1"/>
    </source>
</evidence>
<dbReference type="KEGG" id="amah:DLM_4264"/>
<evidence type="ECO:0000256" key="1">
    <source>
        <dbReference type="SAM" id="SignalP"/>
    </source>
</evidence>
<feature type="chain" id="PRO_5018149329" evidence="1">
    <location>
        <begin position="20"/>
        <end position="271"/>
    </location>
</feature>
<dbReference type="Proteomes" id="UP000198290">
    <property type="component" value="Chromosome"/>
</dbReference>